<dbReference type="AlphaFoldDB" id="A0A1X1UEK9"/>
<organism evidence="1 2">
    <name type="scientific">Mycobacterium florentinum</name>
    <dbReference type="NCBI Taxonomy" id="292462"/>
    <lineage>
        <taxon>Bacteria</taxon>
        <taxon>Bacillati</taxon>
        <taxon>Actinomycetota</taxon>
        <taxon>Actinomycetes</taxon>
        <taxon>Mycobacteriales</taxon>
        <taxon>Mycobacteriaceae</taxon>
        <taxon>Mycobacterium</taxon>
        <taxon>Mycobacterium simiae complex</taxon>
    </lineage>
</organism>
<proteinExistence type="predicted"/>
<gene>
    <name evidence="1" type="ORF">AWC05_15580</name>
</gene>
<protein>
    <submittedName>
        <fullName evidence="1">Uncharacterized protein</fullName>
    </submittedName>
</protein>
<name>A0A1X1UEK9_MYCFL</name>
<evidence type="ECO:0000313" key="2">
    <source>
        <dbReference type="Proteomes" id="UP000193010"/>
    </source>
</evidence>
<accession>A0A1X1UEK9</accession>
<reference evidence="1 2" key="1">
    <citation type="submission" date="2016-01" db="EMBL/GenBank/DDBJ databases">
        <title>The new phylogeny of the genus Mycobacterium.</title>
        <authorList>
            <person name="Tarcisio F."/>
            <person name="Conor M."/>
            <person name="Antonella G."/>
            <person name="Elisabetta G."/>
            <person name="Giulia F.S."/>
            <person name="Sara T."/>
            <person name="Anna F."/>
            <person name="Clotilde B."/>
            <person name="Roberto B."/>
            <person name="Veronica D.S."/>
            <person name="Fabio R."/>
            <person name="Monica P."/>
            <person name="Olivier J."/>
            <person name="Enrico T."/>
            <person name="Nicola S."/>
        </authorList>
    </citation>
    <scope>NUCLEOTIDE SEQUENCE [LARGE SCALE GENOMIC DNA]</scope>
    <source>
        <strain evidence="1 2">DSM 44852</strain>
    </source>
</reference>
<evidence type="ECO:0000313" key="1">
    <source>
        <dbReference type="EMBL" id="ORV55250.1"/>
    </source>
</evidence>
<dbReference type="Proteomes" id="UP000193010">
    <property type="component" value="Unassembled WGS sequence"/>
</dbReference>
<dbReference type="STRING" id="292462.AWC05_15580"/>
<comment type="caution">
    <text evidence="1">The sequence shown here is derived from an EMBL/GenBank/DDBJ whole genome shotgun (WGS) entry which is preliminary data.</text>
</comment>
<sequence>MFLAAPDTFGAEDSAGDAFEFVAQGGGFVGCQLDNETATTFKWYPHYDAAPLLSRFQRTVSGPGLHRRHRVLPPDSSWPVLASLVGGELVPPADFQPYPTLNCQITPPLFPIPLTKCTRPVRSDFCGG</sequence>
<dbReference type="EMBL" id="LQOV01000007">
    <property type="protein sequence ID" value="ORV55250.1"/>
    <property type="molecule type" value="Genomic_DNA"/>
</dbReference>
<keyword evidence="2" id="KW-1185">Reference proteome</keyword>